<evidence type="ECO:0000259" key="1">
    <source>
        <dbReference type="PROSITE" id="PS51186"/>
    </source>
</evidence>
<dbReference type="AlphaFoldDB" id="A0A1H6LZA6"/>
<gene>
    <name evidence="2" type="ORF">SAMN02927937_02024</name>
</gene>
<dbReference type="Pfam" id="PF00583">
    <property type="entry name" value="Acetyltransf_1"/>
    <property type="match status" value="1"/>
</dbReference>
<protein>
    <submittedName>
        <fullName evidence="2">Acetyltransferase (GNAT) domain-containing protein</fullName>
    </submittedName>
</protein>
<dbReference type="RefSeq" id="WP_091099978.1">
    <property type="nucleotide sequence ID" value="NZ_FNXE01000029.1"/>
</dbReference>
<dbReference type="InterPro" id="IPR000182">
    <property type="entry name" value="GNAT_dom"/>
</dbReference>
<keyword evidence="2" id="KW-0808">Transferase</keyword>
<keyword evidence="3" id="KW-1185">Reference proteome</keyword>
<dbReference type="EMBL" id="FNXE01000029">
    <property type="protein sequence ID" value="SEH90273.1"/>
    <property type="molecule type" value="Genomic_DNA"/>
</dbReference>
<dbReference type="Gene3D" id="3.40.630.30">
    <property type="match status" value="1"/>
</dbReference>
<dbReference type="OrthoDB" id="1118862at2"/>
<dbReference type="InterPro" id="IPR016181">
    <property type="entry name" value="Acyl_CoA_acyltransferase"/>
</dbReference>
<dbReference type="STRING" id="1159016.SAMN02927937_02024"/>
<dbReference type="SUPFAM" id="SSF55729">
    <property type="entry name" value="Acyl-CoA N-acyltransferases (Nat)"/>
    <property type="match status" value="1"/>
</dbReference>
<proteinExistence type="predicted"/>
<evidence type="ECO:0000313" key="2">
    <source>
        <dbReference type="EMBL" id="SEH90273.1"/>
    </source>
</evidence>
<organism evidence="2 3">
    <name type="scientific">Paenimyroides marinum</name>
    <dbReference type="NCBI Taxonomy" id="1159016"/>
    <lineage>
        <taxon>Bacteria</taxon>
        <taxon>Pseudomonadati</taxon>
        <taxon>Bacteroidota</taxon>
        <taxon>Flavobacteriia</taxon>
        <taxon>Flavobacteriales</taxon>
        <taxon>Flavobacteriaceae</taxon>
        <taxon>Paenimyroides</taxon>
    </lineage>
</organism>
<sequence>MIEIKTVLKKDIPHFLNDKQIWDMDFLVSSKHRLIAHYHNPNLNNEDIVLQLGYLNNKLLGYIGVYTDYVNHKDNQEKIGWLSTWWVHPKTKGSGLGRALLDKMYQDFNGKIGISQFTPSAKRVYDKSGYFNDFKLSEGFKFAIKSNLKNILPLINPHFKKYNFNSIDYILNIWFNTYNFFSKKNIQKNIPKDILIDYLTEIDNETSIFIKEHQKNDIFKKNTDFFNWLKKYLWVLPAPLQKVTIKENYEFSMFSEKIFDYSFLKICQNKKIIGFVVIQQRDYNGKVLFSYFEKQNQKVISDIILLHFLNTEVRDFICYDKLICNYLKTKKFFFIYKNKKVKHSIISKSFDLTDIKDLRFQYGDGDCAFA</sequence>
<dbReference type="GO" id="GO:0016747">
    <property type="term" value="F:acyltransferase activity, transferring groups other than amino-acyl groups"/>
    <property type="evidence" value="ECO:0007669"/>
    <property type="project" value="InterPro"/>
</dbReference>
<feature type="domain" description="N-acetyltransferase" evidence="1">
    <location>
        <begin position="2"/>
        <end position="174"/>
    </location>
</feature>
<accession>A0A1H6LZA6</accession>
<evidence type="ECO:0000313" key="3">
    <source>
        <dbReference type="Proteomes" id="UP000199634"/>
    </source>
</evidence>
<dbReference type="CDD" id="cd04301">
    <property type="entry name" value="NAT_SF"/>
    <property type="match status" value="1"/>
</dbReference>
<reference evidence="2 3" key="1">
    <citation type="submission" date="2016-10" db="EMBL/GenBank/DDBJ databases">
        <authorList>
            <person name="de Groot N.N."/>
        </authorList>
    </citation>
    <scope>NUCLEOTIDE SEQUENCE [LARGE SCALE GENOMIC DNA]</scope>
    <source>
        <strain evidence="2 3">CGMCC 1.10825</strain>
    </source>
</reference>
<dbReference type="Proteomes" id="UP000199634">
    <property type="component" value="Unassembled WGS sequence"/>
</dbReference>
<name>A0A1H6LZA6_9FLAO</name>
<dbReference type="PROSITE" id="PS51186">
    <property type="entry name" value="GNAT"/>
    <property type="match status" value="1"/>
</dbReference>